<evidence type="ECO:0000313" key="2">
    <source>
        <dbReference type="WBParaSite" id="Hba_08688"/>
    </source>
</evidence>
<reference evidence="2" key="1">
    <citation type="submission" date="2016-11" db="UniProtKB">
        <authorList>
            <consortium name="WormBaseParasite"/>
        </authorList>
    </citation>
    <scope>IDENTIFICATION</scope>
</reference>
<keyword evidence="1" id="KW-1185">Reference proteome</keyword>
<organism evidence="1 2">
    <name type="scientific">Heterorhabditis bacteriophora</name>
    <name type="common">Entomopathogenic nematode worm</name>
    <dbReference type="NCBI Taxonomy" id="37862"/>
    <lineage>
        <taxon>Eukaryota</taxon>
        <taxon>Metazoa</taxon>
        <taxon>Ecdysozoa</taxon>
        <taxon>Nematoda</taxon>
        <taxon>Chromadorea</taxon>
        <taxon>Rhabditida</taxon>
        <taxon>Rhabditina</taxon>
        <taxon>Rhabditomorpha</taxon>
        <taxon>Strongyloidea</taxon>
        <taxon>Heterorhabditidae</taxon>
        <taxon>Heterorhabditis</taxon>
    </lineage>
</organism>
<dbReference type="Proteomes" id="UP000095283">
    <property type="component" value="Unplaced"/>
</dbReference>
<accession>A0A1I7WU83</accession>
<dbReference type="WBParaSite" id="Hba_08688">
    <property type="protein sequence ID" value="Hba_08688"/>
    <property type="gene ID" value="Hba_08688"/>
</dbReference>
<name>A0A1I7WU83_HETBA</name>
<protein>
    <submittedName>
        <fullName evidence="2">Neur_chan_LBD domain-containing protein</fullName>
    </submittedName>
</protein>
<evidence type="ECO:0000313" key="1">
    <source>
        <dbReference type="Proteomes" id="UP000095283"/>
    </source>
</evidence>
<sequence>MPVHNCLYSAVYLLQMSWNSQHQFDVPKITQGWGYINLTAFLTNSFNLDGKTDGISEFTFSFVNHKCSLLRLRPQNFHLNIPSHRQDHPYVDGSVVSLEYEVFQRDNLLR</sequence>
<proteinExistence type="predicted"/>
<dbReference type="AlphaFoldDB" id="A0A1I7WU83"/>